<reference evidence="1 2" key="1">
    <citation type="submission" date="2024-07" db="EMBL/GenBank/DDBJ databases">
        <title>Uliginosibacterium flavum JJ3220;KACC:17644.</title>
        <authorList>
            <person name="Kim M.K."/>
        </authorList>
    </citation>
    <scope>NUCLEOTIDE SEQUENCE [LARGE SCALE GENOMIC DNA]</scope>
    <source>
        <strain evidence="1 2">KACC:17644</strain>
    </source>
</reference>
<accession>A0ABV2TNP6</accession>
<sequence>MKSNQSLYLDQHENRLGPETGWCSRQNCVIALSEDGAWYAGPLHANQGCPVEGCARTLRYALKAGSAGEAWLESMRVLVLSANGSLLAQLNLPDSLDENRPRELNIQALHLPLDCKLRLLLKTPRREGAAMRTADKQIETWLALAA</sequence>
<proteinExistence type="predicted"/>
<gene>
    <name evidence="1" type="ORF">ABXR19_13145</name>
</gene>
<comment type="caution">
    <text evidence="1">The sequence shown here is derived from an EMBL/GenBank/DDBJ whole genome shotgun (WGS) entry which is preliminary data.</text>
</comment>
<keyword evidence="2" id="KW-1185">Reference proteome</keyword>
<protein>
    <submittedName>
        <fullName evidence="1">Uncharacterized protein</fullName>
    </submittedName>
</protein>
<organism evidence="1 2">
    <name type="scientific">Uliginosibacterium flavum</name>
    <dbReference type="NCBI Taxonomy" id="1396831"/>
    <lineage>
        <taxon>Bacteria</taxon>
        <taxon>Pseudomonadati</taxon>
        <taxon>Pseudomonadota</taxon>
        <taxon>Betaproteobacteria</taxon>
        <taxon>Rhodocyclales</taxon>
        <taxon>Zoogloeaceae</taxon>
        <taxon>Uliginosibacterium</taxon>
    </lineage>
</organism>
<dbReference type="Proteomes" id="UP001549691">
    <property type="component" value="Unassembled WGS sequence"/>
</dbReference>
<dbReference type="EMBL" id="JBEWZI010000013">
    <property type="protein sequence ID" value="MET7015135.1"/>
    <property type="molecule type" value="Genomic_DNA"/>
</dbReference>
<evidence type="ECO:0000313" key="1">
    <source>
        <dbReference type="EMBL" id="MET7015135.1"/>
    </source>
</evidence>
<evidence type="ECO:0000313" key="2">
    <source>
        <dbReference type="Proteomes" id="UP001549691"/>
    </source>
</evidence>
<dbReference type="RefSeq" id="WP_354601596.1">
    <property type="nucleotide sequence ID" value="NZ_JBEWZI010000013.1"/>
</dbReference>
<name>A0ABV2TNP6_9RHOO</name>